<accession>A0A1J6IMG7</accession>
<protein>
    <recommendedName>
        <fullName evidence="6">S-protein homolog</fullName>
    </recommendedName>
</protein>
<organism evidence="7 8">
    <name type="scientific">Nicotiana attenuata</name>
    <name type="common">Coyote tobacco</name>
    <dbReference type="NCBI Taxonomy" id="49451"/>
    <lineage>
        <taxon>Eukaryota</taxon>
        <taxon>Viridiplantae</taxon>
        <taxon>Streptophyta</taxon>
        <taxon>Embryophyta</taxon>
        <taxon>Tracheophyta</taxon>
        <taxon>Spermatophyta</taxon>
        <taxon>Magnoliopsida</taxon>
        <taxon>eudicotyledons</taxon>
        <taxon>Gunneridae</taxon>
        <taxon>Pentapetalae</taxon>
        <taxon>asterids</taxon>
        <taxon>lamiids</taxon>
        <taxon>Solanales</taxon>
        <taxon>Solanaceae</taxon>
        <taxon>Nicotianoideae</taxon>
        <taxon>Nicotianeae</taxon>
        <taxon>Nicotiana</taxon>
    </lineage>
</organism>
<evidence type="ECO:0000256" key="5">
    <source>
        <dbReference type="ARBA" id="ARBA00022729"/>
    </source>
</evidence>
<dbReference type="Gramene" id="OIS96344">
    <property type="protein sequence ID" value="OIS96344"/>
    <property type="gene ID" value="A4A49_58660"/>
</dbReference>
<keyword evidence="5 6" id="KW-0732">Signal</keyword>
<dbReference type="PANTHER" id="PTHR31232">
    <property type="match status" value="1"/>
</dbReference>
<gene>
    <name evidence="7" type="ORF">A4A49_58660</name>
</gene>
<evidence type="ECO:0000256" key="2">
    <source>
        <dbReference type="ARBA" id="ARBA00005581"/>
    </source>
</evidence>
<name>A0A1J6IMG7_NICAT</name>
<keyword evidence="8" id="KW-1185">Reference proteome</keyword>
<feature type="chain" id="PRO_5025098538" description="S-protein homolog" evidence="6">
    <location>
        <begin position="25"/>
        <end position="146"/>
    </location>
</feature>
<evidence type="ECO:0000256" key="1">
    <source>
        <dbReference type="ARBA" id="ARBA00004613"/>
    </source>
</evidence>
<evidence type="ECO:0000256" key="3">
    <source>
        <dbReference type="ARBA" id="ARBA00022471"/>
    </source>
</evidence>
<evidence type="ECO:0000256" key="4">
    <source>
        <dbReference type="ARBA" id="ARBA00022525"/>
    </source>
</evidence>
<dbReference type="InterPro" id="IPR010264">
    <property type="entry name" value="Self-incomp_S1"/>
</dbReference>
<proteinExistence type="inferred from homology"/>
<dbReference type="Proteomes" id="UP000187609">
    <property type="component" value="Unassembled WGS sequence"/>
</dbReference>
<evidence type="ECO:0000313" key="7">
    <source>
        <dbReference type="EMBL" id="OIS96344.1"/>
    </source>
</evidence>
<reference evidence="7" key="1">
    <citation type="submission" date="2016-11" db="EMBL/GenBank/DDBJ databases">
        <title>The genome of Nicotiana attenuata.</title>
        <authorList>
            <person name="Xu S."/>
            <person name="Brockmoeller T."/>
            <person name="Gaquerel E."/>
            <person name="Navarro A."/>
            <person name="Kuhl H."/>
            <person name="Gase K."/>
            <person name="Ling Z."/>
            <person name="Zhou W."/>
            <person name="Kreitzer C."/>
            <person name="Stanke M."/>
            <person name="Tang H."/>
            <person name="Lyons E."/>
            <person name="Pandey P."/>
            <person name="Pandey S.P."/>
            <person name="Timmermann B."/>
            <person name="Baldwin I.T."/>
        </authorList>
    </citation>
    <scope>NUCLEOTIDE SEQUENCE [LARGE SCALE GENOMIC DNA]</scope>
    <source>
        <strain evidence="7">UT</strain>
    </source>
</reference>
<dbReference type="PANTHER" id="PTHR31232:SF172">
    <property type="entry name" value="S-PROTEIN HOMOLOG"/>
    <property type="match status" value="1"/>
</dbReference>
<feature type="signal peptide" evidence="6">
    <location>
        <begin position="1"/>
        <end position="24"/>
    </location>
</feature>
<sequence length="146" mass="16997">MSYSNIKATLLLFILSINILQVRSNKLKDFFVTKKFHVQVVNSLPINSPILRVHCASKNDDIGFHDLVKDGQIEWSFREQVLSNTLYFCHFWWGSKDKAFEVFNALHGCIKDSQLDGQTRLCRWSVTDIGFFLEDDKGKKYITSTW</sequence>
<keyword evidence="3 6" id="KW-0713">Self-incompatibility</keyword>
<dbReference type="GO" id="GO:0060320">
    <property type="term" value="P:rejection of self pollen"/>
    <property type="evidence" value="ECO:0007669"/>
    <property type="project" value="UniProtKB-KW"/>
</dbReference>
<evidence type="ECO:0000313" key="8">
    <source>
        <dbReference type="Proteomes" id="UP000187609"/>
    </source>
</evidence>
<keyword evidence="4 6" id="KW-0964">Secreted</keyword>
<comment type="similarity">
    <text evidence="2 6">Belongs to the plant self-incompatibility (S1) protein family.</text>
</comment>
<comment type="subcellular location">
    <subcellularLocation>
        <location evidence="1 6">Secreted</location>
    </subcellularLocation>
</comment>
<dbReference type="EMBL" id="MJEQ01037194">
    <property type="protein sequence ID" value="OIS96344.1"/>
    <property type="molecule type" value="Genomic_DNA"/>
</dbReference>
<evidence type="ECO:0000256" key="6">
    <source>
        <dbReference type="RuleBase" id="RU367044"/>
    </source>
</evidence>
<dbReference type="Pfam" id="PF05938">
    <property type="entry name" value="Self-incomp_S1"/>
    <property type="match status" value="1"/>
</dbReference>
<dbReference type="AlphaFoldDB" id="A0A1J6IMG7"/>
<dbReference type="OMA" id="IAYAWEP"/>
<dbReference type="GO" id="GO:0005576">
    <property type="term" value="C:extracellular region"/>
    <property type="evidence" value="ECO:0007669"/>
    <property type="project" value="UniProtKB-SubCell"/>
</dbReference>
<comment type="caution">
    <text evidence="7">The sequence shown here is derived from an EMBL/GenBank/DDBJ whole genome shotgun (WGS) entry which is preliminary data.</text>
</comment>